<reference evidence="1 2" key="1">
    <citation type="submission" date="2020-02" db="EMBL/GenBank/DDBJ databases">
        <title>Newly sequenced genome of strain CSTR1 showed variability in Candidatus Kuenenia stuttgartiensis genomes.</title>
        <authorList>
            <person name="Ding C."/>
            <person name="Adrian L."/>
        </authorList>
    </citation>
    <scope>NUCLEOTIDE SEQUENCE [LARGE SCALE GENOMIC DNA]</scope>
    <source>
        <strain evidence="1 2">CSTR1</strain>
    </source>
</reference>
<protein>
    <submittedName>
        <fullName evidence="1">Aconitase A</fullName>
    </submittedName>
</protein>
<dbReference type="EMBL" id="CP049055">
    <property type="protein sequence ID" value="QII12543.1"/>
    <property type="molecule type" value="Genomic_DNA"/>
</dbReference>
<gene>
    <name evidence="1" type="ORF">KsCSTR_31640</name>
</gene>
<organism evidence="1 2">
    <name type="scientific">Kuenenia stuttgartiensis</name>
    <dbReference type="NCBI Taxonomy" id="174633"/>
    <lineage>
        <taxon>Bacteria</taxon>
        <taxon>Pseudomonadati</taxon>
        <taxon>Planctomycetota</taxon>
        <taxon>Candidatus Brocadiia</taxon>
        <taxon>Candidatus Brocadiales</taxon>
        <taxon>Candidatus Brocadiaceae</taxon>
        <taxon>Candidatus Kuenenia</taxon>
    </lineage>
</organism>
<evidence type="ECO:0000313" key="2">
    <source>
        <dbReference type="Proteomes" id="UP000501926"/>
    </source>
</evidence>
<dbReference type="Proteomes" id="UP000501926">
    <property type="component" value="Chromosome"/>
</dbReference>
<accession>A0A6G7GT94</accession>
<sequence>MGTVVGGCVGKVGSVGGCSAVTGTSAWSQFDRGANADSSAFGFAGSLVDIGI</sequence>
<name>A0A6G7GT94_KUEST</name>
<evidence type="ECO:0000313" key="1">
    <source>
        <dbReference type="EMBL" id="QII12543.1"/>
    </source>
</evidence>
<proteinExistence type="predicted"/>
<dbReference type="AlphaFoldDB" id="A0A6G7GT94"/>